<protein>
    <submittedName>
        <fullName evidence="1">Uncharacterized protein</fullName>
    </submittedName>
</protein>
<evidence type="ECO:0000313" key="1">
    <source>
        <dbReference type="EMBL" id="HIY95802.1"/>
    </source>
</evidence>
<reference evidence="1" key="1">
    <citation type="journal article" date="2021" name="PeerJ">
        <title>Extensive microbial diversity within the chicken gut microbiome revealed by metagenomics and culture.</title>
        <authorList>
            <person name="Gilroy R."/>
            <person name="Ravi A."/>
            <person name="Getino M."/>
            <person name="Pursley I."/>
            <person name="Horton D.L."/>
            <person name="Alikhan N.F."/>
            <person name="Baker D."/>
            <person name="Gharbi K."/>
            <person name="Hall N."/>
            <person name="Watson M."/>
            <person name="Adriaenssens E.M."/>
            <person name="Foster-Nyarko E."/>
            <person name="Jarju S."/>
            <person name="Secka A."/>
            <person name="Antonio M."/>
            <person name="Oren A."/>
            <person name="Chaudhuri R.R."/>
            <person name="La Ragione R."/>
            <person name="Hildebrand F."/>
            <person name="Pallen M.J."/>
        </authorList>
    </citation>
    <scope>NUCLEOTIDE SEQUENCE</scope>
    <source>
        <strain evidence="1">ChiHjej12B11-9195</strain>
    </source>
</reference>
<proteinExistence type="predicted"/>
<accession>A0A9D1ZTE9</accession>
<comment type="caution">
    <text evidence="1">The sequence shown here is derived from an EMBL/GenBank/DDBJ whole genome shotgun (WGS) entry which is preliminary data.</text>
</comment>
<dbReference type="EMBL" id="DXCN01000070">
    <property type="protein sequence ID" value="HIY95802.1"/>
    <property type="molecule type" value="Genomic_DNA"/>
</dbReference>
<organism evidence="1 2">
    <name type="scientific">Candidatus Rothia avicola</name>
    <dbReference type="NCBI Taxonomy" id="2840478"/>
    <lineage>
        <taxon>Bacteria</taxon>
        <taxon>Bacillati</taxon>
        <taxon>Actinomycetota</taxon>
        <taxon>Actinomycetes</taxon>
        <taxon>Micrococcales</taxon>
        <taxon>Micrococcaceae</taxon>
        <taxon>Rothia</taxon>
    </lineage>
</organism>
<gene>
    <name evidence="1" type="ORF">H9821_09150</name>
</gene>
<sequence>MFGSIFSVAAASAALSQSTGDKVGKDKIETLKRFGFLPLDERDRILSSGVKNLAELPNYQLASAAQLKAHRLFPAVSITSQELEQSLTLSKHNGRNEALEELSRKGRMLAPDEEVSGWWQIEQSNLDRLIANESVLLGVIGGYIKEAATIVEAISRSSYQNRVSLIIKPITGKELEAYRGYIPGVRQGTRYVFPLPQSK</sequence>
<dbReference type="Proteomes" id="UP000824134">
    <property type="component" value="Unassembled WGS sequence"/>
</dbReference>
<dbReference type="AlphaFoldDB" id="A0A9D1ZTE9"/>
<name>A0A9D1ZTE9_9MICC</name>
<reference evidence="1" key="2">
    <citation type="submission" date="2021-04" db="EMBL/GenBank/DDBJ databases">
        <authorList>
            <person name="Gilroy R."/>
        </authorList>
    </citation>
    <scope>NUCLEOTIDE SEQUENCE</scope>
    <source>
        <strain evidence="1">ChiHjej12B11-9195</strain>
    </source>
</reference>
<evidence type="ECO:0000313" key="2">
    <source>
        <dbReference type="Proteomes" id="UP000824134"/>
    </source>
</evidence>